<proteinExistence type="predicted"/>
<dbReference type="KEGG" id="this:HZT40_20215"/>
<feature type="signal peptide" evidence="1">
    <location>
        <begin position="1"/>
        <end position="28"/>
    </location>
</feature>
<feature type="chain" id="PRO_5029902508" description="Lipoprotein" evidence="1">
    <location>
        <begin position="29"/>
        <end position="212"/>
    </location>
</feature>
<evidence type="ECO:0008006" key="4">
    <source>
        <dbReference type="Google" id="ProtNLM"/>
    </source>
</evidence>
<name>A0A7L6AWY1_9GAMM</name>
<dbReference type="PROSITE" id="PS51257">
    <property type="entry name" value="PROKAR_LIPOPROTEIN"/>
    <property type="match status" value="1"/>
</dbReference>
<reference evidence="2" key="1">
    <citation type="submission" date="2020-06" db="EMBL/GenBank/DDBJ databases">
        <title>Analysis procedures for assessing recovery of high quality, complete, closed genomes from Nanopore long read metagenome sequencing.</title>
        <authorList>
            <person name="Bessarab I."/>
            <person name="Arumugam K."/>
            <person name="Haryono M."/>
            <person name="Liu X."/>
            <person name="Roy S."/>
            <person name="Zuniga-Montanez R.E."/>
            <person name="Qiu G."/>
            <person name="Drautz-Moses D.I."/>
            <person name="Law Y.Y."/>
            <person name="Wuertz S."/>
            <person name="Lauro F.M."/>
            <person name="Huson D.H."/>
            <person name="Williams R.B."/>
        </authorList>
    </citation>
    <scope>NUCLEOTIDE SEQUENCE [LARGE SCALE GENOMIC DNA]</scope>
    <source>
        <strain evidence="2">SSD2</strain>
    </source>
</reference>
<evidence type="ECO:0000256" key="1">
    <source>
        <dbReference type="SAM" id="SignalP"/>
    </source>
</evidence>
<dbReference type="Proteomes" id="UP000510621">
    <property type="component" value="Chromosome"/>
</dbReference>
<dbReference type="AlphaFoldDB" id="A0A7L6AWY1"/>
<evidence type="ECO:0000313" key="2">
    <source>
        <dbReference type="EMBL" id="QLQ33533.1"/>
    </source>
</evidence>
<evidence type="ECO:0000313" key="3">
    <source>
        <dbReference type="Proteomes" id="UP000510621"/>
    </source>
</evidence>
<keyword evidence="1" id="KW-0732">Signal</keyword>
<sequence>MKQTTPFLPLPALLLLSACNGGSDSSSAASAPNVEDLTTGVYTVSTGDANAPTVGKYYSGFNGDRLLVLNGSNDQATQLYQRQGNNVWESTPTQSATVTLLRHDAALTAGNIAVSSFAGNYVTQAAQGINASFTVSSGGVISANATDCKISGQLSAGSMPDTLKLNLKTVNCGSLPSSSSGYLMADNDYAPAAFRLLTVSGQQIVDLWSYAD</sequence>
<gene>
    <name evidence="2" type="ORF">HZT40_20215</name>
</gene>
<dbReference type="EMBL" id="CP059265">
    <property type="protein sequence ID" value="QLQ33533.1"/>
    <property type="molecule type" value="Genomic_DNA"/>
</dbReference>
<organism evidence="2 3">
    <name type="scientific">Candidatus Thiothrix singaporensis</name>
    <dbReference type="NCBI Taxonomy" id="2799669"/>
    <lineage>
        <taxon>Bacteria</taxon>
        <taxon>Pseudomonadati</taxon>
        <taxon>Pseudomonadota</taxon>
        <taxon>Gammaproteobacteria</taxon>
        <taxon>Thiotrichales</taxon>
        <taxon>Thiotrichaceae</taxon>
        <taxon>Thiothrix</taxon>
    </lineage>
</organism>
<protein>
    <recommendedName>
        <fullName evidence="4">Lipoprotein</fullName>
    </recommendedName>
</protein>
<accession>A0A7L6AWY1</accession>
<keyword evidence="3" id="KW-1185">Reference proteome</keyword>